<evidence type="ECO:0000313" key="1">
    <source>
        <dbReference type="EMBL" id="RMB60924.1"/>
    </source>
</evidence>
<comment type="caution">
    <text evidence="1">The sequence shown here is derived from an EMBL/GenBank/DDBJ whole genome shotgun (WGS) entry which is preliminary data.</text>
</comment>
<sequence>MKFALLDNKRIEAQPNLIAECPNCGNAVRSYCGEQIVHHWKHIKLSDCDDWYETETEWHRNWKNHFDKSYQEVIRFDKNTNEKHIADIYNGEKDVVLEFQHSPIEIQEIKAREIFYDRMIWIIDLIAIKDNLEFHKSKSAIEYELSKMRHNLPKDFKVKEDFEMNESQKQVGDFLNMLGLDSVNTNESHYISELQNKYNDLCEKKNYSLMTWKYLHKRWNDNLKPKFIDIGNNYIYQLIEKVKIGNAYIVKQYEKQRFINHYR</sequence>
<proteinExistence type="predicted"/>
<evidence type="ECO:0000313" key="2">
    <source>
        <dbReference type="Proteomes" id="UP000281985"/>
    </source>
</evidence>
<evidence type="ECO:0008006" key="3">
    <source>
        <dbReference type="Google" id="ProtNLM"/>
    </source>
</evidence>
<reference evidence="1 2" key="1">
    <citation type="submission" date="2018-10" db="EMBL/GenBank/DDBJ databases">
        <title>Dokdonia luteus sp. nov., isolated from sea water.</title>
        <authorList>
            <person name="Zhou L.Y."/>
            <person name="Du Z.J."/>
        </authorList>
    </citation>
    <scope>NUCLEOTIDE SEQUENCE [LARGE SCALE GENOMIC DNA]</scope>
    <source>
        <strain evidence="1 2">SH27</strain>
    </source>
</reference>
<gene>
    <name evidence="1" type="ORF">EAX61_05430</name>
</gene>
<dbReference type="RefSeq" id="WP_121916659.1">
    <property type="nucleotide sequence ID" value="NZ_REFV01000004.1"/>
</dbReference>
<dbReference type="AlphaFoldDB" id="A0A3M0G7N3"/>
<dbReference type="Proteomes" id="UP000281985">
    <property type="component" value="Unassembled WGS sequence"/>
</dbReference>
<dbReference type="OrthoDB" id="4212451at2"/>
<name>A0A3M0G7N3_9FLAO</name>
<keyword evidence="2" id="KW-1185">Reference proteome</keyword>
<organism evidence="1 2">
    <name type="scientific">Dokdonia sinensis</name>
    <dbReference type="NCBI Taxonomy" id="2479847"/>
    <lineage>
        <taxon>Bacteria</taxon>
        <taxon>Pseudomonadati</taxon>
        <taxon>Bacteroidota</taxon>
        <taxon>Flavobacteriia</taxon>
        <taxon>Flavobacteriales</taxon>
        <taxon>Flavobacteriaceae</taxon>
        <taxon>Dokdonia</taxon>
    </lineage>
</organism>
<protein>
    <recommendedName>
        <fullName evidence="3">Competence protein</fullName>
    </recommendedName>
</protein>
<accession>A0A3M0G7N3</accession>
<dbReference type="EMBL" id="REFV01000004">
    <property type="protein sequence ID" value="RMB60924.1"/>
    <property type="molecule type" value="Genomic_DNA"/>
</dbReference>